<dbReference type="SUPFAM" id="SSF53822">
    <property type="entry name" value="Periplasmic binding protein-like I"/>
    <property type="match status" value="1"/>
</dbReference>
<dbReference type="PANTHER" id="PTHR30146:SF138">
    <property type="entry name" value="TRANSCRIPTIONAL REGULATORY PROTEIN"/>
    <property type="match status" value="1"/>
</dbReference>
<keyword evidence="3" id="KW-0804">Transcription</keyword>
<accession>X7F6U9</accession>
<name>X7F6U9_9RHOB</name>
<dbReference type="GO" id="GO:0000976">
    <property type="term" value="F:transcription cis-regulatory region binding"/>
    <property type="evidence" value="ECO:0007669"/>
    <property type="project" value="TreeGrafter"/>
</dbReference>
<dbReference type="InterPro" id="IPR046335">
    <property type="entry name" value="LacI/GalR-like_sensor"/>
</dbReference>
<dbReference type="Gene3D" id="1.10.260.40">
    <property type="entry name" value="lambda repressor-like DNA-binding domains"/>
    <property type="match status" value="1"/>
</dbReference>
<evidence type="ECO:0000259" key="4">
    <source>
        <dbReference type="PROSITE" id="PS50932"/>
    </source>
</evidence>
<dbReference type="SMART" id="SM00354">
    <property type="entry name" value="HTH_LACI"/>
    <property type="match status" value="1"/>
</dbReference>
<dbReference type="Gene3D" id="3.40.50.2300">
    <property type="match status" value="2"/>
</dbReference>
<dbReference type="PANTHER" id="PTHR30146">
    <property type="entry name" value="LACI-RELATED TRANSCRIPTIONAL REPRESSOR"/>
    <property type="match status" value="1"/>
</dbReference>
<dbReference type="eggNOG" id="COG1609">
    <property type="taxonomic scope" value="Bacteria"/>
</dbReference>
<sequence>MAGVSTATVSRVVNRPESVSEELRTRVNLVIEQLGWVPNAAARALSSNRTGAIGAIFPALALGDFARAIDAMQDALAARNHLLLLARSQYDPDLEFSQARKLVERGVDGLVLVGSTRSAAFESFLSRIEIPYLNSFVFDAESPVPCVGPDNAVSMSEMVDHLVSLGHRRFGMIAQTTRNNDRAAARRDGVRNALARVGLAIPPQGLVEGEWDIAEGRKLFRRILDATPRPTAIICGNSMLAVGAVLEAAAAGVDVPGEMSIVGYDDIELMSELPIPITTVRVASDDVGRVAADTVLDMIEGRAVGSQRIRSQIVVRASSGPVPSD</sequence>
<dbReference type="GO" id="GO:0003700">
    <property type="term" value="F:DNA-binding transcription factor activity"/>
    <property type="evidence" value="ECO:0007669"/>
    <property type="project" value="TreeGrafter"/>
</dbReference>
<protein>
    <submittedName>
        <fullName evidence="5">Transcriptional regulator</fullName>
    </submittedName>
</protein>
<feature type="domain" description="HTH lacI-type" evidence="4">
    <location>
        <begin position="1"/>
        <end position="47"/>
    </location>
</feature>
<dbReference type="Proteomes" id="UP000023430">
    <property type="component" value="Unassembled WGS sequence"/>
</dbReference>
<evidence type="ECO:0000256" key="3">
    <source>
        <dbReference type="ARBA" id="ARBA00023163"/>
    </source>
</evidence>
<dbReference type="AlphaFoldDB" id="X7F6U9"/>
<keyword evidence="2" id="KW-0238">DNA-binding</keyword>
<evidence type="ECO:0000256" key="2">
    <source>
        <dbReference type="ARBA" id="ARBA00023125"/>
    </source>
</evidence>
<keyword evidence="6" id="KW-1185">Reference proteome</keyword>
<dbReference type="EMBL" id="JAME01000026">
    <property type="protein sequence ID" value="ETX27831.1"/>
    <property type="molecule type" value="Genomic_DNA"/>
</dbReference>
<dbReference type="Pfam" id="PF00356">
    <property type="entry name" value="LacI"/>
    <property type="match status" value="1"/>
</dbReference>
<organism evidence="5 6">
    <name type="scientific">Roseivivax isoporae LMG 25204</name>
    <dbReference type="NCBI Taxonomy" id="1449351"/>
    <lineage>
        <taxon>Bacteria</taxon>
        <taxon>Pseudomonadati</taxon>
        <taxon>Pseudomonadota</taxon>
        <taxon>Alphaproteobacteria</taxon>
        <taxon>Rhodobacterales</taxon>
        <taxon>Roseobacteraceae</taxon>
        <taxon>Roseivivax</taxon>
    </lineage>
</organism>
<gene>
    <name evidence="5" type="ORF">RISW2_10890</name>
</gene>
<dbReference type="InterPro" id="IPR000843">
    <property type="entry name" value="HTH_LacI"/>
</dbReference>
<dbReference type="Pfam" id="PF13377">
    <property type="entry name" value="Peripla_BP_3"/>
    <property type="match status" value="1"/>
</dbReference>
<dbReference type="InterPro" id="IPR010982">
    <property type="entry name" value="Lambda_DNA-bd_dom_sf"/>
</dbReference>
<evidence type="ECO:0000256" key="1">
    <source>
        <dbReference type="ARBA" id="ARBA00023015"/>
    </source>
</evidence>
<comment type="caution">
    <text evidence="5">The sequence shown here is derived from an EMBL/GenBank/DDBJ whole genome shotgun (WGS) entry which is preliminary data.</text>
</comment>
<proteinExistence type="predicted"/>
<dbReference type="CDD" id="cd01392">
    <property type="entry name" value="HTH_LacI"/>
    <property type="match status" value="1"/>
</dbReference>
<evidence type="ECO:0000313" key="5">
    <source>
        <dbReference type="EMBL" id="ETX27831.1"/>
    </source>
</evidence>
<dbReference type="STRING" id="1449351.RISW2_10890"/>
<keyword evidence="1" id="KW-0805">Transcription regulation</keyword>
<evidence type="ECO:0000313" key="6">
    <source>
        <dbReference type="Proteomes" id="UP000023430"/>
    </source>
</evidence>
<dbReference type="SUPFAM" id="SSF47413">
    <property type="entry name" value="lambda repressor-like DNA-binding domains"/>
    <property type="match status" value="1"/>
</dbReference>
<dbReference type="CDD" id="cd06273">
    <property type="entry name" value="PBP1_LacI-like"/>
    <property type="match status" value="1"/>
</dbReference>
<dbReference type="PROSITE" id="PS50932">
    <property type="entry name" value="HTH_LACI_2"/>
    <property type="match status" value="1"/>
</dbReference>
<dbReference type="InterPro" id="IPR028082">
    <property type="entry name" value="Peripla_BP_I"/>
</dbReference>
<reference evidence="5 6" key="1">
    <citation type="submission" date="2014-01" db="EMBL/GenBank/DDBJ databases">
        <title>Roseivivax isoporae LMG 25204 Genome Sequencing.</title>
        <authorList>
            <person name="Lai Q."/>
            <person name="Li G."/>
            <person name="Shao Z."/>
        </authorList>
    </citation>
    <scope>NUCLEOTIDE SEQUENCE [LARGE SCALE GENOMIC DNA]</scope>
    <source>
        <strain evidence="5 6">LMG 25204</strain>
    </source>
</reference>